<dbReference type="GO" id="GO:0005737">
    <property type="term" value="C:cytoplasm"/>
    <property type="evidence" value="ECO:0007669"/>
    <property type="project" value="UniProtKB-SubCell"/>
</dbReference>
<dbReference type="CDD" id="cd04905">
    <property type="entry name" value="ACT_CM-PDT"/>
    <property type="match status" value="1"/>
</dbReference>
<evidence type="ECO:0000256" key="13">
    <source>
        <dbReference type="ARBA" id="ARBA00023235"/>
    </source>
</evidence>
<evidence type="ECO:0000256" key="18">
    <source>
        <dbReference type="ARBA" id="ARBA00047848"/>
    </source>
</evidence>
<keyword evidence="11" id="KW-0057">Aromatic amino acid biosynthesis</keyword>
<evidence type="ECO:0000256" key="4">
    <source>
        <dbReference type="ARBA" id="ARBA00004741"/>
    </source>
</evidence>
<evidence type="ECO:0000256" key="5">
    <source>
        <dbReference type="ARBA" id="ARBA00004817"/>
    </source>
</evidence>
<dbReference type="InterPro" id="IPR002701">
    <property type="entry name" value="CM_II_prokaryot"/>
</dbReference>
<dbReference type="SUPFAM" id="SSF48600">
    <property type="entry name" value="Chorismate mutase II"/>
    <property type="match status" value="1"/>
</dbReference>
<dbReference type="GO" id="GO:0046417">
    <property type="term" value="P:chorismate metabolic process"/>
    <property type="evidence" value="ECO:0007669"/>
    <property type="project" value="InterPro"/>
</dbReference>
<evidence type="ECO:0000256" key="17">
    <source>
        <dbReference type="ARBA" id="ARBA00031520"/>
    </source>
</evidence>
<dbReference type="CDD" id="cd13631">
    <property type="entry name" value="PBP2_Ct-PDT_like"/>
    <property type="match status" value="1"/>
</dbReference>
<dbReference type="InterPro" id="IPR011279">
    <property type="entry name" value="Chorismate_mutase_GmP"/>
</dbReference>
<evidence type="ECO:0000256" key="8">
    <source>
        <dbReference type="ARBA" id="ARBA00021872"/>
    </source>
</evidence>
<dbReference type="GeneID" id="61923932"/>
<dbReference type="GO" id="GO:0009094">
    <property type="term" value="P:L-phenylalanine biosynthetic process"/>
    <property type="evidence" value="ECO:0007669"/>
    <property type="project" value="UniProtKB-UniPathway"/>
</dbReference>
<dbReference type="InterPro" id="IPR008242">
    <property type="entry name" value="Chor_mutase/pphenate_deHydtase"/>
</dbReference>
<dbReference type="EMBL" id="JQIF01000017">
    <property type="protein sequence ID" value="KGJ54305.1"/>
    <property type="molecule type" value="Genomic_DNA"/>
</dbReference>
<comment type="pathway">
    <text evidence="4">Amino-acid biosynthesis; L-phenylalanine biosynthesis; phenylpyruvate from prephenate: step 1/1.</text>
</comment>
<evidence type="ECO:0000259" key="21">
    <source>
        <dbReference type="PROSITE" id="PS51171"/>
    </source>
</evidence>
<sequence length="361" mass="41717">MSLLDDARKRINAIDEEMAKLFEQRMQAVEDVIRYKQAHQMKVLDTSREQYVIEHNTAFIQREEYRDSYIEFISEMMAISRKYQRSIINRDLIGYSGTEGAFSHIAAERVFLDHRKKSYASFEDVFHAVTEREVAYGVIPFENSYTGEVGEVLDLLMRYDVYINDIYDLQISQNLLGVKGASLADIKQVYSKDQAIYQSKKFLEGRGYELIPYPNTALAAEYVAKENDKSKAAIAAKENAELYGLDILAEDINTSEQNTTRFIIISKQLIQQGNRFSLAFTTHHKAGALVHAMNIIAQYGFNMQSIKSRSIKERPWEYYFYVEIEGNLKDAKEQHLIHDLKEACEEVKILGAYQNDERKQG</sequence>
<dbReference type="SMART" id="SM00830">
    <property type="entry name" value="CM_2"/>
    <property type="match status" value="1"/>
</dbReference>
<dbReference type="PANTHER" id="PTHR21022:SF19">
    <property type="entry name" value="PREPHENATE DEHYDRATASE-RELATED"/>
    <property type="match status" value="1"/>
</dbReference>
<dbReference type="PIRSF" id="PIRSF001500">
    <property type="entry name" value="Chor_mut_pdt_Ppr"/>
    <property type="match status" value="1"/>
</dbReference>
<dbReference type="SUPFAM" id="SSF53850">
    <property type="entry name" value="Periplasmic binding protein-like II"/>
    <property type="match status" value="1"/>
</dbReference>
<dbReference type="InterPro" id="IPR045865">
    <property type="entry name" value="ACT-like_dom_sf"/>
</dbReference>
<comment type="pathway">
    <text evidence="5">Metabolic intermediate biosynthesis; prephenate biosynthesis; prephenate from chorismate: step 1/1.</text>
</comment>
<dbReference type="SUPFAM" id="SSF55021">
    <property type="entry name" value="ACT-like"/>
    <property type="match status" value="1"/>
</dbReference>
<dbReference type="InterPro" id="IPR036979">
    <property type="entry name" value="CM_dom_sf"/>
</dbReference>
<evidence type="ECO:0000256" key="11">
    <source>
        <dbReference type="ARBA" id="ARBA00023141"/>
    </source>
</evidence>
<gene>
    <name evidence="23" type="ORF">CIAN88_03970</name>
    <name evidence="26" type="ORF">G4D54_00305</name>
    <name evidence="25" type="ORF">GT664_01410</name>
    <name evidence="24" type="ORF">MKC95_19355</name>
</gene>
<dbReference type="Gene3D" id="1.20.59.10">
    <property type="entry name" value="Chorismate mutase"/>
    <property type="match status" value="1"/>
</dbReference>
<dbReference type="Gene3D" id="3.40.190.10">
    <property type="entry name" value="Periplasmic binding protein-like II"/>
    <property type="match status" value="2"/>
</dbReference>
<dbReference type="Pfam" id="PF01817">
    <property type="entry name" value="CM_2"/>
    <property type="match status" value="1"/>
</dbReference>
<dbReference type="PANTHER" id="PTHR21022">
    <property type="entry name" value="PREPHENATE DEHYDRATASE P PROTEIN"/>
    <property type="match status" value="1"/>
</dbReference>
<evidence type="ECO:0000256" key="9">
    <source>
        <dbReference type="ARBA" id="ARBA00022490"/>
    </source>
</evidence>
<dbReference type="UniPathway" id="UPA00120">
    <property type="reaction ID" value="UER00203"/>
</dbReference>
<dbReference type="InterPro" id="IPR001086">
    <property type="entry name" value="Preph_deHydtase"/>
</dbReference>
<evidence type="ECO:0000256" key="15">
    <source>
        <dbReference type="ARBA" id="ARBA00023268"/>
    </source>
</evidence>
<dbReference type="NCBIfam" id="TIGR01805">
    <property type="entry name" value="CM_mono_grmpos"/>
    <property type="match status" value="1"/>
</dbReference>
<evidence type="ECO:0000256" key="16">
    <source>
        <dbReference type="ARBA" id="ARBA00031175"/>
    </source>
</evidence>
<evidence type="ECO:0000256" key="2">
    <source>
        <dbReference type="ARBA" id="ARBA00002364"/>
    </source>
</evidence>
<organism evidence="23 27">
    <name type="scientific">Clostridium innocuum</name>
    <dbReference type="NCBI Taxonomy" id="1522"/>
    <lineage>
        <taxon>Bacteria</taxon>
        <taxon>Bacillati</taxon>
        <taxon>Bacillota</taxon>
        <taxon>Clostridia</taxon>
        <taxon>Eubacteriales</taxon>
        <taxon>Clostridiaceae</taxon>
        <taxon>Clostridium</taxon>
    </lineage>
</organism>
<dbReference type="EMBL" id="WWTN01000002">
    <property type="protein sequence ID" value="MZH54436.1"/>
    <property type="molecule type" value="Genomic_DNA"/>
</dbReference>
<keyword evidence="15" id="KW-0511">Multifunctional enzyme</keyword>
<keyword evidence="13 24" id="KW-0413">Isomerase</keyword>
<comment type="subcellular location">
    <subcellularLocation>
        <location evidence="3">Cytoplasm</location>
    </subcellularLocation>
</comment>
<keyword evidence="12" id="KW-0584">Phenylalanine biosynthesis</keyword>
<evidence type="ECO:0000313" key="26">
    <source>
        <dbReference type="EMBL" id="QJA00954.1"/>
    </source>
</evidence>
<evidence type="ECO:0000256" key="6">
    <source>
        <dbReference type="ARBA" id="ARBA00013147"/>
    </source>
</evidence>
<feature type="domain" description="ACT" evidence="22">
    <location>
        <begin position="277"/>
        <end position="354"/>
    </location>
</feature>
<dbReference type="PROSITE" id="PS51168">
    <property type="entry name" value="CHORISMATE_MUT_2"/>
    <property type="match status" value="1"/>
</dbReference>
<dbReference type="Pfam" id="PF00800">
    <property type="entry name" value="PDT"/>
    <property type="match status" value="1"/>
</dbReference>
<dbReference type="Proteomes" id="UP000604383">
    <property type="component" value="Unassembled WGS sequence"/>
</dbReference>
<dbReference type="EMBL" id="JAKTMA010000044">
    <property type="protein sequence ID" value="MCR0234929.1"/>
    <property type="molecule type" value="Genomic_DNA"/>
</dbReference>
<proteinExistence type="predicted"/>
<protein>
    <recommendedName>
        <fullName evidence="7">Bifunctional chorismate mutase/prephenate dehydratase</fullName>
        <ecNumber evidence="6">4.2.1.51</ecNumber>
    </recommendedName>
    <alternativeName>
        <fullName evidence="17">Chorismate mutase-prephenate dehydratase</fullName>
    </alternativeName>
    <alternativeName>
        <fullName evidence="8">Prephenate dehydratase</fullName>
    </alternativeName>
    <alternativeName>
        <fullName evidence="16">p-protein</fullName>
    </alternativeName>
</protein>
<comment type="catalytic activity">
    <reaction evidence="18">
        <text>prephenate + H(+) = 3-phenylpyruvate + CO2 + H2O</text>
        <dbReference type="Rhea" id="RHEA:21648"/>
        <dbReference type="ChEBI" id="CHEBI:15377"/>
        <dbReference type="ChEBI" id="CHEBI:15378"/>
        <dbReference type="ChEBI" id="CHEBI:16526"/>
        <dbReference type="ChEBI" id="CHEBI:18005"/>
        <dbReference type="ChEBI" id="CHEBI:29934"/>
        <dbReference type="EC" id="4.2.1.51"/>
    </reaction>
</comment>
<dbReference type="AlphaFoldDB" id="A0A099I9F4"/>
<evidence type="ECO:0000313" key="24">
    <source>
        <dbReference type="EMBL" id="MCR0234929.1"/>
    </source>
</evidence>
<dbReference type="PROSITE" id="PS51671">
    <property type="entry name" value="ACT"/>
    <property type="match status" value="1"/>
</dbReference>
<dbReference type="GO" id="GO:0004106">
    <property type="term" value="F:chorismate mutase activity"/>
    <property type="evidence" value="ECO:0007669"/>
    <property type="project" value="UniProtKB-EC"/>
</dbReference>
<evidence type="ECO:0000313" key="25">
    <source>
        <dbReference type="EMBL" id="MZH54436.1"/>
    </source>
</evidence>
<keyword evidence="9" id="KW-0963">Cytoplasm</keyword>
<reference evidence="24" key="4">
    <citation type="journal article" date="2022" name="Clin. Infect. Dis.">
        <title>Association between Clostridium innocuum and antibiotic-associated diarrhea in adults and children: A cross-sectional study and comparative genomics analysis.</title>
        <authorList>
            <person name="Cherny K.E."/>
            <person name="Muscat E.B."/>
            <person name="Balaji A."/>
            <person name="Mukherjee J."/>
            <person name="Ozer E.A."/>
            <person name="Angarone M.P."/>
            <person name="Hauser A.R."/>
            <person name="Sichel J.S."/>
            <person name="Amponsah E."/>
            <person name="Kociolek L.K."/>
        </authorList>
    </citation>
    <scope>NUCLEOTIDE SEQUENCE</scope>
    <source>
        <strain evidence="24">NU1-AC-029v</strain>
    </source>
</reference>
<dbReference type="Proteomes" id="UP000503330">
    <property type="component" value="Chromosome"/>
</dbReference>
<evidence type="ECO:0000256" key="7">
    <source>
        <dbReference type="ARBA" id="ARBA00014401"/>
    </source>
</evidence>
<evidence type="ECO:0000259" key="20">
    <source>
        <dbReference type="PROSITE" id="PS51168"/>
    </source>
</evidence>
<dbReference type="InterPro" id="IPR036263">
    <property type="entry name" value="Chorismate_II_sf"/>
</dbReference>
<dbReference type="EMBL" id="CP048838">
    <property type="protein sequence ID" value="QJA00954.1"/>
    <property type="molecule type" value="Genomic_DNA"/>
</dbReference>
<feature type="domain" description="Chorismate mutase" evidence="20">
    <location>
        <begin position="1"/>
        <end position="88"/>
    </location>
</feature>
<evidence type="ECO:0000256" key="19">
    <source>
        <dbReference type="PIRSR" id="PIRSR001500-2"/>
    </source>
</evidence>
<keyword evidence="14" id="KW-0456">Lyase</keyword>
<evidence type="ECO:0000313" key="28">
    <source>
        <dbReference type="Proteomes" id="UP000503330"/>
    </source>
</evidence>
<dbReference type="Gene3D" id="3.30.70.260">
    <property type="match status" value="1"/>
</dbReference>
<dbReference type="Proteomes" id="UP000030008">
    <property type="component" value="Unassembled WGS sequence"/>
</dbReference>
<feature type="site" description="Essential for prephenate dehydratase activity" evidence="19">
    <location>
        <position position="260"/>
    </location>
</feature>
<feature type="domain" description="Prephenate dehydratase" evidence="21">
    <location>
        <begin position="92"/>
        <end position="267"/>
    </location>
</feature>
<reference evidence="23 27" key="1">
    <citation type="submission" date="2014-08" db="EMBL/GenBank/DDBJ databases">
        <title>Clostridium innocuum, an unnegligible vancomycin-resistant pathogen causing extra-intestinal infections.</title>
        <authorList>
            <person name="Feng Y."/>
            <person name="Chiu C.-H."/>
        </authorList>
    </citation>
    <scope>NUCLEOTIDE SEQUENCE [LARGE SCALE GENOMIC DNA]</scope>
    <source>
        <strain evidence="23 27">AN88</strain>
    </source>
</reference>
<evidence type="ECO:0000256" key="12">
    <source>
        <dbReference type="ARBA" id="ARBA00023222"/>
    </source>
</evidence>
<evidence type="ECO:0000259" key="22">
    <source>
        <dbReference type="PROSITE" id="PS51671"/>
    </source>
</evidence>
<evidence type="ECO:0000256" key="1">
    <source>
        <dbReference type="ARBA" id="ARBA00000824"/>
    </source>
</evidence>
<dbReference type="InterPro" id="IPR002912">
    <property type="entry name" value="ACT_dom"/>
</dbReference>
<dbReference type="UniPathway" id="UPA00121">
    <property type="reaction ID" value="UER00345"/>
</dbReference>
<evidence type="ECO:0000313" key="23">
    <source>
        <dbReference type="EMBL" id="KGJ54305.1"/>
    </source>
</evidence>
<dbReference type="RefSeq" id="WP_002606737.1">
    <property type="nucleotide sequence ID" value="NZ_AP025565.1"/>
</dbReference>
<comment type="catalytic activity">
    <reaction evidence="1">
        <text>chorismate = prephenate</text>
        <dbReference type="Rhea" id="RHEA:13897"/>
        <dbReference type="ChEBI" id="CHEBI:29748"/>
        <dbReference type="ChEBI" id="CHEBI:29934"/>
        <dbReference type="EC" id="5.4.99.5"/>
    </reaction>
</comment>
<reference evidence="25" key="2">
    <citation type="journal article" date="2019" name="Nat. Med.">
        <title>A library of human gut bacterial isolates paired with longitudinal multiomics data enables mechanistic microbiome research.</title>
        <authorList>
            <person name="Poyet M."/>
            <person name="Groussin M."/>
            <person name="Gibbons S.M."/>
            <person name="Avila-Pacheco J."/>
            <person name="Jiang X."/>
            <person name="Kearney S.M."/>
            <person name="Perrotta A.R."/>
            <person name="Berdy B."/>
            <person name="Zhao S."/>
            <person name="Lieberman T.D."/>
            <person name="Swanson P.K."/>
            <person name="Smith M."/>
            <person name="Roesemann S."/>
            <person name="Alexander J.E."/>
            <person name="Rich S.A."/>
            <person name="Livny J."/>
            <person name="Vlamakis H."/>
            <person name="Clish C."/>
            <person name="Bullock K."/>
            <person name="Deik A."/>
            <person name="Scott J."/>
            <person name="Pierce K.A."/>
            <person name="Xavier R.J."/>
            <person name="Alm E.J."/>
        </authorList>
    </citation>
    <scope>NUCLEOTIDE SEQUENCE</scope>
    <source>
        <strain evidence="25">BIOML-A12</strain>
    </source>
</reference>
<evidence type="ECO:0000256" key="14">
    <source>
        <dbReference type="ARBA" id="ARBA00023239"/>
    </source>
</evidence>
<evidence type="ECO:0000256" key="3">
    <source>
        <dbReference type="ARBA" id="ARBA00004496"/>
    </source>
</evidence>
<evidence type="ECO:0000256" key="10">
    <source>
        <dbReference type="ARBA" id="ARBA00022605"/>
    </source>
</evidence>
<dbReference type="EC" id="4.2.1.51" evidence="6"/>
<reference evidence="26 28" key="3">
    <citation type="submission" date="2020-02" db="EMBL/GenBank/DDBJ databases">
        <authorList>
            <person name="Kociolek L.K."/>
            <person name="Ozer E.A."/>
        </authorList>
    </citation>
    <scope>NUCLEOTIDE SEQUENCE [LARGE SCALE GENOMIC DNA]</scope>
    <source>
        <strain evidence="26 28">ATCC 14501</strain>
    </source>
</reference>
<evidence type="ECO:0000313" key="27">
    <source>
        <dbReference type="Proteomes" id="UP000030008"/>
    </source>
</evidence>
<dbReference type="Proteomes" id="UP001203972">
    <property type="component" value="Unassembled WGS sequence"/>
</dbReference>
<comment type="function">
    <text evidence="2">Catalyzes the Claisen rearrangement of chorismate to prephenate and the decarboxylation/dehydration of prephenate to phenylpyruvate.</text>
</comment>
<accession>A0A099I9F4</accession>
<name>A0A099I9F4_CLOIN</name>
<dbReference type="GO" id="GO:0004664">
    <property type="term" value="F:prephenate dehydratase activity"/>
    <property type="evidence" value="ECO:0007669"/>
    <property type="project" value="UniProtKB-EC"/>
</dbReference>
<dbReference type="PROSITE" id="PS51171">
    <property type="entry name" value="PREPHENATE_DEHYDR_3"/>
    <property type="match status" value="1"/>
</dbReference>
<keyword evidence="10" id="KW-0028">Amino-acid biosynthesis</keyword>